<sequence>MVLAYIRARRNFGAAIAENRKAPNGADLIIANSSEAILNRGQQAALAAALSSRGSGCNKRHRFTAIVLLSICIR</sequence>
<accession>A0A951UNZ4</accession>
<comment type="caution">
    <text evidence="1">The sequence shown here is derived from an EMBL/GenBank/DDBJ whole genome shotgun (WGS) entry which is preliminary data.</text>
</comment>
<name>A0A951UNZ4_9CYAN</name>
<evidence type="ECO:0000313" key="2">
    <source>
        <dbReference type="Proteomes" id="UP000757435"/>
    </source>
</evidence>
<reference evidence="1" key="2">
    <citation type="journal article" date="2022" name="Microbiol. Resour. Announc.">
        <title>Metagenome Sequencing to Explore Phylogenomics of Terrestrial Cyanobacteria.</title>
        <authorList>
            <person name="Ward R.D."/>
            <person name="Stajich J.E."/>
            <person name="Johansen J.R."/>
            <person name="Huntemann M."/>
            <person name="Clum A."/>
            <person name="Foster B."/>
            <person name="Foster B."/>
            <person name="Roux S."/>
            <person name="Palaniappan K."/>
            <person name="Varghese N."/>
            <person name="Mukherjee S."/>
            <person name="Reddy T.B.K."/>
            <person name="Daum C."/>
            <person name="Copeland A."/>
            <person name="Chen I.A."/>
            <person name="Ivanova N.N."/>
            <person name="Kyrpides N.C."/>
            <person name="Shapiro N."/>
            <person name="Eloe-Fadrosh E.A."/>
            <person name="Pietrasiak N."/>
        </authorList>
    </citation>
    <scope>NUCLEOTIDE SEQUENCE</scope>
    <source>
        <strain evidence="1">UHER 2000/2452</strain>
    </source>
</reference>
<protein>
    <submittedName>
        <fullName evidence="1">Uncharacterized protein</fullName>
    </submittedName>
</protein>
<reference evidence="1" key="1">
    <citation type="submission" date="2021-05" db="EMBL/GenBank/DDBJ databases">
        <authorList>
            <person name="Pietrasiak N."/>
            <person name="Ward R."/>
            <person name="Stajich J.E."/>
            <person name="Kurbessoian T."/>
        </authorList>
    </citation>
    <scope>NUCLEOTIDE SEQUENCE</scope>
    <source>
        <strain evidence="1">UHER 2000/2452</strain>
    </source>
</reference>
<evidence type="ECO:0000313" key="1">
    <source>
        <dbReference type="EMBL" id="MBW4660982.1"/>
    </source>
</evidence>
<organism evidence="1 2">
    <name type="scientific">Drouetiella hepatica Uher 2000/2452</name>
    <dbReference type="NCBI Taxonomy" id="904376"/>
    <lineage>
        <taxon>Bacteria</taxon>
        <taxon>Bacillati</taxon>
        <taxon>Cyanobacteriota</taxon>
        <taxon>Cyanophyceae</taxon>
        <taxon>Oculatellales</taxon>
        <taxon>Oculatellaceae</taxon>
        <taxon>Drouetiella</taxon>
    </lineage>
</organism>
<dbReference type="Proteomes" id="UP000757435">
    <property type="component" value="Unassembled WGS sequence"/>
</dbReference>
<dbReference type="EMBL" id="JAHHHD010000028">
    <property type="protein sequence ID" value="MBW4660982.1"/>
    <property type="molecule type" value="Genomic_DNA"/>
</dbReference>
<dbReference type="AlphaFoldDB" id="A0A951UNZ4"/>
<proteinExistence type="predicted"/>
<gene>
    <name evidence="1" type="ORF">KME15_20085</name>
</gene>